<feature type="domain" description="F-box/LRR-repeat protein 15-like leucin rich repeat" evidence="1">
    <location>
        <begin position="143"/>
        <end position="270"/>
    </location>
</feature>
<reference evidence="2 3" key="1">
    <citation type="journal article" date="2013" name="Genome Biol.">
        <title>Genome of Acanthamoeba castellanii highlights extensive lateral gene transfer and early evolution of tyrosine kinase signaling.</title>
        <authorList>
            <person name="Clarke M."/>
            <person name="Lohan A.J."/>
            <person name="Liu B."/>
            <person name="Lagkouvardos I."/>
            <person name="Roy S."/>
            <person name="Zafar N."/>
            <person name="Bertelli C."/>
            <person name="Schilde C."/>
            <person name="Kianianmomeni A."/>
            <person name="Burglin T.R."/>
            <person name="Frech C."/>
            <person name="Turcotte B."/>
            <person name="Kopec K.O."/>
            <person name="Synnott J.M."/>
            <person name="Choo C."/>
            <person name="Paponov I."/>
            <person name="Finkler A."/>
            <person name="Soon Heng Tan C."/>
            <person name="Hutchins A.P."/>
            <person name="Weinmeier T."/>
            <person name="Rattei T."/>
            <person name="Chu J.S."/>
            <person name="Gimenez G."/>
            <person name="Irimia M."/>
            <person name="Rigden D.J."/>
            <person name="Fitzpatrick D.A."/>
            <person name="Lorenzo-Morales J."/>
            <person name="Bateman A."/>
            <person name="Chiu C.H."/>
            <person name="Tang P."/>
            <person name="Hegemann P."/>
            <person name="Fromm H."/>
            <person name="Raoult D."/>
            <person name="Greub G."/>
            <person name="Miranda-Saavedra D."/>
            <person name="Chen N."/>
            <person name="Nash P."/>
            <person name="Ginger M.L."/>
            <person name="Horn M."/>
            <person name="Schaap P."/>
            <person name="Caler L."/>
            <person name="Loftus B."/>
        </authorList>
    </citation>
    <scope>NUCLEOTIDE SEQUENCE [LARGE SCALE GENOMIC DNA]</scope>
    <source>
        <strain evidence="2 3">Neff</strain>
    </source>
</reference>
<dbReference type="KEGG" id="acan:ACA1_031830"/>
<dbReference type="AlphaFoldDB" id="L8H106"/>
<dbReference type="OrthoDB" id="550575at2759"/>
<dbReference type="InterPro" id="IPR057207">
    <property type="entry name" value="FBXL15_LRR"/>
</dbReference>
<dbReference type="GO" id="GO:0019005">
    <property type="term" value="C:SCF ubiquitin ligase complex"/>
    <property type="evidence" value="ECO:0007669"/>
    <property type="project" value="TreeGrafter"/>
</dbReference>
<evidence type="ECO:0000313" key="2">
    <source>
        <dbReference type="EMBL" id="ELR19159.1"/>
    </source>
</evidence>
<evidence type="ECO:0000259" key="1">
    <source>
        <dbReference type="Pfam" id="PF25372"/>
    </source>
</evidence>
<dbReference type="EMBL" id="KB007934">
    <property type="protein sequence ID" value="ELR19159.1"/>
    <property type="molecule type" value="Genomic_DNA"/>
</dbReference>
<dbReference type="RefSeq" id="XP_004341235.1">
    <property type="nucleotide sequence ID" value="XM_004341187.1"/>
</dbReference>
<dbReference type="Pfam" id="PF25372">
    <property type="entry name" value="DUF7885"/>
    <property type="match status" value="1"/>
</dbReference>
<name>L8H106_ACACF</name>
<dbReference type="InterPro" id="IPR006553">
    <property type="entry name" value="Leu-rich_rpt_Cys-con_subtyp"/>
</dbReference>
<dbReference type="GO" id="GO:0031146">
    <property type="term" value="P:SCF-dependent proteasomal ubiquitin-dependent protein catabolic process"/>
    <property type="evidence" value="ECO:0007669"/>
    <property type="project" value="TreeGrafter"/>
</dbReference>
<accession>L8H106</accession>
<dbReference type="SMART" id="SM00367">
    <property type="entry name" value="LRR_CC"/>
    <property type="match status" value="6"/>
</dbReference>
<organism evidence="2 3">
    <name type="scientific">Acanthamoeba castellanii (strain ATCC 30010 / Neff)</name>
    <dbReference type="NCBI Taxonomy" id="1257118"/>
    <lineage>
        <taxon>Eukaryota</taxon>
        <taxon>Amoebozoa</taxon>
        <taxon>Discosea</taxon>
        <taxon>Longamoebia</taxon>
        <taxon>Centramoebida</taxon>
        <taxon>Acanthamoebidae</taxon>
        <taxon>Acanthamoeba</taxon>
    </lineage>
</organism>
<dbReference type="STRING" id="1257118.L8H106"/>
<dbReference type="Gene3D" id="3.80.10.10">
    <property type="entry name" value="Ribonuclease Inhibitor"/>
    <property type="match status" value="2"/>
</dbReference>
<dbReference type="Proteomes" id="UP000011083">
    <property type="component" value="Unassembled WGS sequence"/>
</dbReference>
<dbReference type="VEuPathDB" id="AmoebaDB:ACA1_031830"/>
<dbReference type="SUPFAM" id="SSF52047">
    <property type="entry name" value="RNI-like"/>
    <property type="match status" value="1"/>
</dbReference>
<dbReference type="InterPro" id="IPR032675">
    <property type="entry name" value="LRR_dom_sf"/>
</dbReference>
<proteinExistence type="predicted"/>
<protein>
    <recommendedName>
        <fullName evidence="1">F-box/LRR-repeat protein 15-like leucin rich repeat domain-containing protein</fullName>
    </recommendedName>
</protein>
<dbReference type="PANTHER" id="PTHR13318">
    <property type="entry name" value="PARTNER OF PAIRED, ISOFORM B-RELATED"/>
    <property type="match status" value="1"/>
</dbReference>
<sequence length="298" mass="32979">MWSDLPLEVKIKIFESLANDGLGYTEVCREWRDLLWQERSQLDLSLRATLSDVSNEEASLRRVLARCRRLATLILSHCPVSDDVLSAFVPFGPTLRVLILSSWYDRLSNDGLERLAATGALARLERLELGGCVRVTGQGVAHVVSHCPRLRNLNVSGVWGFGDAHMKAVVESARELTRIDVGGTAISNVGLRHLLESECAARLKFVGLAHCSHLTADSSQGGIVDLGTHCPSLIELDLSGLTQLQDKTLWFLLERCRKLEALNVAKCESLVKEKMKRKPAKSQRCQSLSQCYNSTVSN</sequence>
<evidence type="ECO:0000313" key="3">
    <source>
        <dbReference type="Proteomes" id="UP000011083"/>
    </source>
</evidence>
<dbReference type="GeneID" id="14919961"/>
<keyword evidence="3" id="KW-1185">Reference proteome</keyword>
<gene>
    <name evidence="2" type="ORF">ACA1_031830</name>
</gene>